<keyword evidence="9" id="KW-1185">Reference proteome</keyword>
<accession>A0A397SU61</accession>
<dbReference type="SUPFAM" id="SSF53756">
    <property type="entry name" value="UDP-Glycosyltransferase/glycogen phosphorylase"/>
    <property type="match status" value="1"/>
</dbReference>
<dbReference type="Proteomes" id="UP000265703">
    <property type="component" value="Unassembled WGS sequence"/>
</dbReference>
<dbReference type="AlphaFoldDB" id="A0A397SU61"/>
<dbReference type="EMBL" id="QKYT01000375">
    <property type="protein sequence ID" value="RIA86244.1"/>
    <property type="molecule type" value="Genomic_DNA"/>
</dbReference>
<organism evidence="8 9">
    <name type="scientific">Glomus cerebriforme</name>
    <dbReference type="NCBI Taxonomy" id="658196"/>
    <lineage>
        <taxon>Eukaryota</taxon>
        <taxon>Fungi</taxon>
        <taxon>Fungi incertae sedis</taxon>
        <taxon>Mucoromycota</taxon>
        <taxon>Glomeromycotina</taxon>
        <taxon>Glomeromycetes</taxon>
        <taxon>Glomerales</taxon>
        <taxon>Glomeraceae</taxon>
        <taxon>Glomus</taxon>
    </lineage>
</organism>
<proteinExistence type="predicted"/>
<dbReference type="OrthoDB" id="512920at2759"/>
<evidence type="ECO:0000256" key="2">
    <source>
        <dbReference type="ARBA" id="ARBA00022676"/>
    </source>
</evidence>
<comment type="caution">
    <text evidence="8">The sequence shown here is derived from an EMBL/GenBank/DDBJ whole genome shotgun (WGS) entry which is preliminary data.</text>
</comment>
<gene>
    <name evidence="8" type="ORF">C1645_829583</name>
</gene>
<protein>
    <submittedName>
        <fullName evidence="8">Glycosyltransferase Family 5 protein</fullName>
    </submittedName>
</protein>
<name>A0A397SU61_9GLOM</name>
<feature type="domain" description="Starch synthase catalytic" evidence="7">
    <location>
        <begin position="128"/>
        <end position="402"/>
    </location>
</feature>
<feature type="region of interest" description="Disordered" evidence="5">
    <location>
        <begin position="1"/>
        <end position="20"/>
    </location>
</feature>
<evidence type="ECO:0000256" key="5">
    <source>
        <dbReference type="SAM" id="MobiDB-lite"/>
    </source>
</evidence>
<dbReference type="PANTHER" id="PTHR45825">
    <property type="entry name" value="GRANULE-BOUND STARCH SYNTHASE 1, CHLOROPLASTIC/AMYLOPLASTIC"/>
    <property type="match status" value="1"/>
</dbReference>
<keyword evidence="3 8" id="KW-0808">Transferase</keyword>
<evidence type="ECO:0000313" key="9">
    <source>
        <dbReference type="Proteomes" id="UP000265703"/>
    </source>
</evidence>
<keyword evidence="6" id="KW-0812">Transmembrane</keyword>
<sequence length="730" mass="83969">MRSPSPNGRSSSESHTSLPISPFNDDKYTLHSISSNMYFTKTSRLQLALNKIKKRMYRMPMRMKLLTFFTLVLLSFALIKGLMIIASDVSSWMNSIPPLIIEQQNYSPVRYLGIDPNASTELPEGVSIYHVTKEFGQASLKGLGQIVTGLSRAQSTNTSIKVSVVMPYYSFLRGLYRPHKFAQFVIKVRDKRGQWKDVKFLVYRFLWNIMNNEDVLASNLEETNSHIISVFMIGPASNMVPLNEAFKASSTAKIYSTKSNLPLEWMDLYFCKAAAEFITYRNIMTDTSLFAKYETRGVDVVHIHGSTNALTIKFLKEFHNKEKFGKKIPAIVYTIHDYLEEHLYSNDVKNIQKFIDFGTFQQDRPQYFHNNRMYMSGYAIDDSQMVTFVSKTLAKEMVEGPMDFQFKELIMPNILNKAKLGQWVGITNGIDFTAFNPFNDTMLIESNANFPKNIYNFDPVLLYAESIEGASQELITTSKQSAKAYLIREGLLNREDLIRPLILYVGRFEYNKGLQFFNAIADLLVEMDAKFIIMGQRNNYPVEKLKRLSASVPDNIILIDDLEFQKDWGVIYRAASDILFMPSLTESFGLVAAEGLLFGMPVVSTGVGGLKEFLVNKTKNYDDDNIKFDYNSYLFELVDGLSISLSFDNMKMALIEAINDWKRMNTDFREKEIFLRKLIKDAFKLSWNRPEGPLEHYLKIYRMAMLQVHDKLEEELWTDYGKDSKDVSDD</sequence>
<dbReference type="Pfam" id="PF13692">
    <property type="entry name" value="Glyco_trans_1_4"/>
    <property type="match status" value="1"/>
</dbReference>
<evidence type="ECO:0000256" key="1">
    <source>
        <dbReference type="ARBA" id="ARBA00004602"/>
    </source>
</evidence>
<keyword evidence="6" id="KW-0472">Membrane</keyword>
<dbReference type="Pfam" id="PF08323">
    <property type="entry name" value="Glyco_transf_5"/>
    <property type="match status" value="1"/>
</dbReference>
<keyword evidence="4" id="KW-0934">Plastid</keyword>
<dbReference type="STRING" id="658196.A0A397SU61"/>
<evidence type="ECO:0000256" key="6">
    <source>
        <dbReference type="SAM" id="Phobius"/>
    </source>
</evidence>
<evidence type="ECO:0000313" key="8">
    <source>
        <dbReference type="EMBL" id="RIA86244.1"/>
    </source>
</evidence>
<reference evidence="8 9" key="1">
    <citation type="submission" date="2018-06" db="EMBL/GenBank/DDBJ databases">
        <title>Comparative genomics reveals the genomic features of Rhizophagus irregularis, R. cerebriforme, R. diaphanum and Gigaspora rosea, and their symbiotic lifestyle signature.</title>
        <authorList>
            <person name="Morin E."/>
            <person name="San Clemente H."/>
            <person name="Chen E.C.H."/>
            <person name="De La Providencia I."/>
            <person name="Hainaut M."/>
            <person name="Kuo A."/>
            <person name="Kohler A."/>
            <person name="Murat C."/>
            <person name="Tang N."/>
            <person name="Roy S."/>
            <person name="Loubradou J."/>
            <person name="Henrissat B."/>
            <person name="Grigoriev I.V."/>
            <person name="Corradi N."/>
            <person name="Roux C."/>
            <person name="Martin F.M."/>
        </authorList>
    </citation>
    <scope>NUCLEOTIDE SEQUENCE [LARGE SCALE GENOMIC DNA]</scope>
    <source>
        <strain evidence="8 9">DAOM 227022</strain>
    </source>
</reference>
<evidence type="ECO:0000256" key="4">
    <source>
        <dbReference type="ARBA" id="ARBA00023234"/>
    </source>
</evidence>
<evidence type="ECO:0000256" key="3">
    <source>
        <dbReference type="ARBA" id="ARBA00022679"/>
    </source>
</evidence>
<feature type="compositionally biased region" description="Low complexity" evidence="5">
    <location>
        <begin position="1"/>
        <end position="14"/>
    </location>
</feature>
<keyword evidence="4" id="KW-0035">Amyloplast</keyword>
<keyword evidence="6" id="KW-1133">Transmembrane helix</keyword>
<dbReference type="Gene3D" id="3.40.50.2000">
    <property type="entry name" value="Glycogen Phosphorylase B"/>
    <property type="match status" value="2"/>
</dbReference>
<keyword evidence="2" id="KW-0328">Glycosyltransferase</keyword>
<dbReference type="PANTHER" id="PTHR45825:SF11">
    <property type="entry name" value="ALPHA AMYLASE DOMAIN-CONTAINING PROTEIN"/>
    <property type="match status" value="1"/>
</dbReference>
<dbReference type="InterPro" id="IPR013534">
    <property type="entry name" value="Starch_synth_cat_dom"/>
</dbReference>
<feature type="transmembrane region" description="Helical" evidence="6">
    <location>
        <begin position="65"/>
        <end position="86"/>
    </location>
</feature>
<dbReference type="GO" id="GO:0016757">
    <property type="term" value="F:glycosyltransferase activity"/>
    <property type="evidence" value="ECO:0007669"/>
    <property type="project" value="UniProtKB-KW"/>
</dbReference>
<comment type="subcellular location">
    <subcellularLocation>
        <location evidence="1">Plastid</location>
        <location evidence="1">Amyloplast</location>
    </subcellularLocation>
</comment>
<evidence type="ECO:0000259" key="7">
    <source>
        <dbReference type="Pfam" id="PF08323"/>
    </source>
</evidence>